<dbReference type="InterPro" id="IPR002213">
    <property type="entry name" value="UDP_glucos_trans"/>
</dbReference>
<dbReference type="PROSITE" id="PS00375">
    <property type="entry name" value="UDPGT"/>
    <property type="match status" value="1"/>
</dbReference>
<gene>
    <name evidence="8" type="primary">LOC111455414</name>
</gene>
<comment type="pathway">
    <text evidence="1">Secondary metabolite biosynthesis; terpenoid biosynthesis.</text>
</comment>
<evidence type="ECO:0000256" key="6">
    <source>
        <dbReference type="RuleBase" id="RU362057"/>
    </source>
</evidence>
<evidence type="ECO:0000256" key="5">
    <source>
        <dbReference type="RuleBase" id="RU003718"/>
    </source>
</evidence>
<dbReference type="InterPro" id="IPR035595">
    <property type="entry name" value="UDP_glycos_trans_CS"/>
</dbReference>
<evidence type="ECO:0000256" key="1">
    <source>
        <dbReference type="ARBA" id="ARBA00004721"/>
    </source>
</evidence>
<keyword evidence="7" id="KW-1185">Reference proteome</keyword>
<protein>
    <recommendedName>
        <fullName evidence="6">Glycosyltransferase</fullName>
        <ecNumber evidence="6">2.4.1.-</ecNumber>
    </recommendedName>
</protein>
<evidence type="ECO:0000256" key="3">
    <source>
        <dbReference type="ARBA" id="ARBA00022676"/>
    </source>
</evidence>
<comment type="similarity">
    <text evidence="2 5">Belongs to the UDP-glycosyltransferase family.</text>
</comment>
<dbReference type="Gene3D" id="3.40.50.2000">
    <property type="entry name" value="Glycogen Phosphorylase B"/>
    <property type="match status" value="2"/>
</dbReference>
<evidence type="ECO:0000256" key="4">
    <source>
        <dbReference type="ARBA" id="ARBA00022679"/>
    </source>
</evidence>
<evidence type="ECO:0000313" key="8">
    <source>
        <dbReference type="RefSeq" id="XP_022952847.1"/>
    </source>
</evidence>
<dbReference type="RefSeq" id="XP_022952847.1">
    <property type="nucleotide sequence ID" value="XM_023097079.1"/>
</dbReference>
<dbReference type="CDD" id="cd03784">
    <property type="entry name" value="GT1_Gtf-like"/>
    <property type="match status" value="1"/>
</dbReference>
<dbReference type="Pfam" id="PF00201">
    <property type="entry name" value="UDPGT"/>
    <property type="match status" value="1"/>
</dbReference>
<evidence type="ECO:0000256" key="2">
    <source>
        <dbReference type="ARBA" id="ARBA00009995"/>
    </source>
</evidence>
<dbReference type="AlphaFoldDB" id="A0A6J1GLI5"/>
<sequence>MGSEPRQLHIFLFPFMAHGHMIPFVDMAKLFVSRGVKITIVTTPLNSISISKSLQNFASQIELIVLKFPAAEVGLPDTCENADSLPSPDYIPKFFEASTLLQAPFEQALLQSRPDCLVADMFFPWTNDLAAKIGIPRLIFHGTGAFSLCASDFIRLHKPEKNVSSETEPFLIPYLPGDIKITKMKLPSIVREDTETEFSKFFNKVKESESYCYGVVVNSFYELETEYVDCYRDVLRRKAWPIGPLSLCNNGAREISQRGKESAIDEHECLKWLDSQKSNSVVYICFGSLAKFNSAQLKEIAIGLEASEKSFIWVVRKVNGEDKEEDQNWLPEGFEQRMEGKGLIIRGWAPQVLILNHPAVGGFVTHCGWNSTLEGVAAGVPMVTWPVSAEQFYNEILVTEVLKTGVAVGVQKWVPGVGDFIGGEAVEKAIRRVMEDEEGGEMRNRAAENAEKAKKAVGNDGSSYRNLDSLIEELKSLAF</sequence>
<reference evidence="8" key="1">
    <citation type="submission" date="2025-08" db="UniProtKB">
        <authorList>
            <consortium name="RefSeq"/>
        </authorList>
    </citation>
    <scope>IDENTIFICATION</scope>
    <source>
        <tissue evidence="8">Young leaves</tissue>
    </source>
</reference>
<name>A0A6J1GLI5_CUCMO</name>
<accession>A0A6J1GLI5</accession>
<keyword evidence="4 5" id="KW-0808">Transferase</keyword>
<keyword evidence="3 5" id="KW-0328">Glycosyltransferase</keyword>
<dbReference type="GeneID" id="111455414"/>
<dbReference type="FunFam" id="3.40.50.2000:FF:000047">
    <property type="entry name" value="Glycosyltransferase"/>
    <property type="match status" value="1"/>
</dbReference>
<dbReference type="FunFam" id="3.40.50.2000:FF:000071">
    <property type="entry name" value="Glycosyltransferase"/>
    <property type="match status" value="1"/>
</dbReference>
<organism evidence="7 8">
    <name type="scientific">Cucurbita moschata</name>
    <name type="common">Winter crookneck squash</name>
    <name type="synonym">Cucurbita pepo var. moschata</name>
    <dbReference type="NCBI Taxonomy" id="3662"/>
    <lineage>
        <taxon>Eukaryota</taxon>
        <taxon>Viridiplantae</taxon>
        <taxon>Streptophyta</taxon>
        <taxon>Embryophyta</taxon>
        <taxon>Tracheophyta</taxon>
        <taxon>Spermatophyta</taxon>
        <taxon>Magnoliopsida</taxon>
        <taxon>eudicotyledons</taxon>
        <taxon>Gunneridae</taxon>
        <taxon>Pentapetalae</taxon>
        <taxon>rosids</taxon>
        <taxon>fabids</taxon>
        <taxon>Cucurbitales</taxon>
        <taxon>Cucurbitaceae</taxon>
        <taxon>Cucurbiteae</taxon>
        <taxon>Cucurbita</taxon>
    </lineage>
</organism>
<dbReference type="GO" id="GO:0035251">
    <property type="term" value="F:UDP-glucosyltransferase activity"/>
    <property type="evidence" value="ECO:0007669"/>
    <property type="project" value="UniProtKB-ARBA"/>
</dbReference>
<proteinExistence type="inferred from homology"/>
<dbReference type="PANTHER" id="PTHR48047">
    <property type="entry name" value="GLYCOSYLTRANSFERASE"/>
    <property type="match status" value="1"/>
</dbReference>
<dbReference type="PANTHER" id="PTHR48047:SF45">
    <property type="entry name" value="SCOPOLETIN GLUCOSYLTRANSFERASE-LIKE"/>
    <property type="match status" value="1"/>
</dbReference>
<dbReference type="SUPFAM" id="SSF53756">
    <property type="entry name" value="UDP-Glycosyltransferase/glycogen phosphorylase"/>
    <property type="match status" value="1"/>
</dbReference>
<dbReference type="KEGG" id="cmos:111455414"/>
<evidence type="ECO:0000313" key="7">
    <source>
        <dbReference type="Proteomes" id="UP000504609"/>
    </source>
</evidence>
<dbReference type="EC" id="2.4.1.-" evidence="6"/>
<dbReference type="Proteomes" id="UP000504609">
    <property type="component" value="Unplaced"/>
</dbReference>